<reference evidence="2" key="1">
    <citation type="submission" date="2021-03" db="EMBL/GenBank/DDBJ databases">
        <title>Isolation of Bacillus subtilis from fermented food sample.</title>
        <authorList>
            <person name="Lakshmanan V."/>
            <person name="Athira K."/>
            <person name="Rajagopal K."/>
        </authorList>
    </citation>
    <scope>NUCLEOTIDE SEQUENCE</scope>
    <source>
        <strain evidence="2">S1</strain>
    </source>
</reference>
<dbReference type="SUPFAM" id="SSF56988">
    <property type="entry name" value="Anthrax protective antigen"/>
    <property type="match status" value="1"/>
</dbReference>
<dbReference type="Gene3D" id="2.60.120.560">
    <property type="entry name" value="Exo-inulinase, domain 1"/>
    <property type="match status" value="1"/>
</dbReference>
<name>A0A8I1WFN8_BACIU</name>
<dbReference type="Pfam" id="PF07691">
    <property type="entry name" value="PA14"/>
    <property type="match status" value="1"/>
</dbReference>
<dbReference type="InterPro" id="IPR011658">
    <property type="entry name" value="PA14_dom"/>
</dbReference>
<comment type="caution">
    <text evidence="2">The sequence shown here is derived from an EMBL/GenBank/DDBJ whole genome shotgun (WGS) entry which is preliminary data.</text>
</comment>
<sequence>MGLNKRKRNAIHSGIGDNDDLFVKRPKEENAEEQFQYAARLRGKKRHDTKIYPELPFEYGISYTGQTLEIDNQKEYKFDINAHPERTIGYRIEQTKELPVERLWEAKACFEAEVRRFNMKYALQWSGKKAIQVQNTLEYAVNWKASVTSKYISDARDFFTSKNGKFIGYGDSRTWKKHSSGYVYDYSNVSRFSGIIAKGYYGIKNYEAEFDFKTVLATNDQFVGGDDDDVVGLIFKAKDNKNFYMMLWERDGRVQGSWRTPDHLDGFNMLTSGSSAWEKRVSSDGCKSSRFMSSTQWNSFKKNKGWRLKHRRIYKVTNGVMKRVDTTPNSGKAGYSSKVKDLGNGKGWEMNQMHSLKVSSIGKRVKIYVKNNDSWSKVFEFDTDWEAGSFGLVNVSQAVQFHRIEVREKSIIKGRIPEKGWSKTKEAEKNLGTAGNYCKSQANQKANALKISIPSVDTSSIEFLSFGTSLRDRSKGSITSSPSENTNIVAKAGTHTEYEAISGRIPKSSKSWFSFDGIGDKVHASNALEYVRNKDSNAAKSNVTVQKIRGIVKDNETGRVVISSMNGQIIAHNNNPKDAGQIYKKCYVRCGIVEVTPDHRDFKTGLVVFSNIANVFKEDYKEFFNREDYINKKAKYELLKPVKKDPPKPPVKEESEAGCVVEEPIPDEETPIIECLNDFDFDGKRLVMWSCEFPVEVKTKLFEDKVFAYRGWTTFNPLIQFEANKWTLYKLIPIEETIKDEYDQIKWAGRNDYDKAPPGTKVIIKTTEWYKAKFPADIVNSGLVTNELDIKSEIPPAPEHYYHPSRIEERMPDSYEVIHYLLDGFDNHSDVVMWFESNPLLTTENADKKSSSLAQEGRTGMPIVLTSSDSDNVVIHCKEDPRYIPWASGKYIGYGKLNGKRPFYGHGSGKADMVNVPTDVVYFPDNLVAETLEGPFIDIHDEEFPSNPRIKYRLHSNKKLIDFSSDFQDSYIWYTDWYSKWVNNDNIYTANMKNILEIENPLSLDPTDKRVSEDYNPDDTIIERIEVISNNPFVKVWIEEEKGEHEGLLGSYYRYPLTSEIYEESWQVSGDYKEWDQTYEIKSYMDKIEIPIEHDGFTILEVKIGDVIIQEHSQNGWTSDGRTVFLHGSSIKAGLLHIKYSTGSVKNTFELSKGLGRYIEVYVGEVLVDPGKYKFDNWIMTIDEDVLYLNEWVKIQSYELNDLHDPTKRQYLGELQYTQLDFQEDIPTKESNPNFGDEYYEGSFCFNWGYSSPKKLHTEKIAAESLNFKPMSMFLSDTVNFKFNVDMELVYPVGKAVDISNFTGDWVNWNQSFGENDYGDWHGPPEKGYDKVINLKNQNRYSAWYNPKHLNLSDYAFSFKVESRTLWDNDIYGCYFRFDNKTHNYYSFEWDAGGMGINGMAVYKNTCLNPEVYGKEELKYTRKQLGHDPEWWDPDAPQDSKSNPNRKFLTHTVKISVVGNRIQVFVDDRLAMDITDSSDSPFSKGAWGPMTKSTPDTYFWDFWMQTYKRVTYRDDPAFRKEHQYSVNRPVIEGENPLYEIELDKQEMTTKFQAVIDSYCRKNKISKISIVSTEYFITEDQSDYEVYFKEFQKIRVLELSPSILEKNPEGITSIQQAVKKFGGFDNSKTIEITQDIYENWNKYKIENFDVITFTPADCNAKSDIVSDEMENFIRQFKLSPDKVIIFTHDTGANSNAVRFKKLLTEFGFSLSKGVAYTRGNIITRTDNTFNYPYDLSGDIEIATTHWNQVNGGTPIYKFAHEPERSYLSYIDNVYYSEAGDSLYTCSGVFNQQLSDNEMKIWINLICRIAQWVSKDKPKMTRFGQSKLYATVKGQYPKVGRPDPIEIPNPEEPYVPELHPPTEANPNDGFTISWNGYVYAPVSGVYRFQATVNDGFRLWINGKSVINEWHITNESNHFPVYESTIYLEGNKWHSISANYFDNVGQALIRLLWAPPNQKLQRINPDWLTPYLGYRLYAKVKDTRPLPWSPMIHNGYYYHEDREHYLYSQKIVHNKTPNEFHEISIEPRPQQGSAIIVRDNEGNNLRKVTFFDDTWNLTLENKELFSGNGYAKYDLNYRGIDQETLKIKVNGKSLLNYDFIFNEEESSIEFMEQLSQFDEIEVKYKLLYSYYIDMNADVEKNGLVKSDKALIQLHSNYDPEKMKDMEIIYEGALDTPFYRANEVTFNPLLNHNHSGFLYITEEEQQEVKDMRVTLSEDTLSNSGKEKVLLTVRVTDIYNNPCPNKEVKILRDNVLIEGNHKTNEAGEVYLYDQPTPTEELITVYRVETENIIKEALLNYYVDDEPERFYLDIDAQKLSVISNFNDTAVIHVYLRDKDWSPVGKGEIIKVEYRNSYNETKTETKETDDYGHIQIDVSGLNESNGNIMVKVSYDMEFEEAANFVHLRVIGG</sequence>
<evidence type="ECO:0000313" key="3">
    <source>
        <dbReference type="Proteomes" id="UP000665181"/>
    </source>
</evidence>
<accession>A0A8I1WFN8</accession>
<evidence type="ECO:0000259" key="1">
    <source>
        <dbReference type="PROSITE" id="PS51820"/>
    </source>
</evidence>
<dbReference type="SMART" id="SM00758">
    <property type="entry name" value="PA14"/>
    <property type="match status" value="1"/>
</dbReference>
<proteinExistence type="predicted"/>
<dbReference type="EMBL" id="JAGFPW010000005">
    <property type="protein sequence ID" value="MBO3794290.1"/>
    <property type="molecule type" value="Genomic_DNA"/>
</dbReference>
<dbReference type="Gene3D" id="3.90.182.10">
    <property type="entry name" value="Toxin - Anthrax Protective Antigen,domain 1"/>
    <property type="match status" value="1"/>
</dbReference>
<evidence type="ECO:0000313" key="2">
    <source>
        <dbReference type="EMBL" id="MBO3794290.1"/>
    </source>
</evidence>
<dbReference type="PROSITE" id="PS51820">
    <property type="entry name" value="PA14"/>
    <property type="match status" value="1"/>
</dbReference>
<dbReference type="RefSeq" id="WP_208556260.1">
    <property type="nucleotide sequence ID" value="NZ_JAGFPW010000005.1"/>
</dbReference>
<dbReference type="Proteomes" id="UP000665181">
    <property type="component" value="Unassembled WGS sequence"/>
</dbReference>
<dbReference type="InterPro" id="IPR037524">
    <property type="entry name" value="PA14/GLEYA"/>
</dbReference>
<gene>
    <name evidence="2" type="ORF">J5227_08205</name>
</gene>
<feature type="domain" description="PA14" evidence="1">
    <location>
        <begin position="1821"/>
        <end position="1964"/>
    </location>
</feature>
<organism evidence="2 3">
    <name type="scientific">Bacillus subtilis</name>
    <dbReference type="NCBI Taxonomy" id="1423"/>
    <lineage>
        <taxon>Bacteria</taxon>
        <taxon>Bacillati</taxon>
        <taxon>Bacillota</taxon>
        <taxon>Bacilli</taxon>
        <taxon>Bacillales</taxon>
        <taxon>Bacillaceae</taxon>
        <taxon>Bacillus</taxon>
    </lineage>
</organism>
<dbReference type="Gene3D" id="2.60.120.200">
    <property type="match status" value="1"/>
</dbReference>
<protein>
    <recommendedName>
        <fullName evidence="1">PA14 domain-containing protein</fullName>
    </recommendedName>
</protein>